<sequence>MSFRMDGQASAALLHLEHMLLDETAEPKALPLSLLESITDGFSPDHQIGRGGFAVVYKGTLQNGTVAVKRLLNIHMDENEFQREVQCLMKVKHKNIVRFLGYCADTQGNMTEYNGKLVMADVQQRLLCFEYLPNGSVHDYITDASSRLEWRTCYKIIKGICNGLHYLHGNHIVHLDLKPLNVLLDEHMVPKIADFGLSRCFEENQSQTITSKVVGSLGYFAPELYSGKITMKSDIYSLGVIIIEVLTGEKGCPDVGNVLASWSGRLKKSYEDTQLEQVRVCTEIGIDCSDFNPAKRPIGTQNIIERLKETETMDEESSAVSNTVSRKLFVHPRVLYFPYAPNKLGWSSVYLTNYTDEHMEFRLFENQQTFEYLPLFGIVPPRSTYALALTTEEREEQFTTLVLESASWAASNSSFQSKLDDNDWHDFFEEAKMNATVVQRVILEAVATGRRGIMSELKPPRRKIFYAGSDLGRKNCLDVNPSKQWIITGSTRGNVRIWNYRTQKKVDSFKVSIETVVSVKFIIQKKWFVAGSTDGFIHVYDYETKMRRNLSFKAHIKPLKSLAVHPSKPYLLSSGSHVIKLWDWDKGWEHIRTFKSKYPGSICNLAFNPKNTNCFVTASDNHIVEVWSIDSPQSEYTLSGHLGQVNCFDFFTHDQQQYLITGSNDFTAKIWNMHKKMCIYTLQASTYPVTSVLFYPNLLVLVIGLENATVQLWSWPRFRFERIINDDDNTSSIVWGLACLVRSKGFVMGIGRTLALVDMDNVNDQEELSHYSEPQFNADMSQGDAIAQMIPDDGELLAVQPLELRFPIQLYNSSSCSLDLTNNTNERVAFSLREKSMDSSFFANLPMCGIIPPRSTCTLIVIIEEHEELPEETNFDLILLSSISGDKYIVQFQNIFECDELFEELRQRGNAVHEVALRAISYPQGDIKCEVVPHKEKEPVVLHGYTTYGRTMSIGWKFLDAHPTETWILTADSDGYVRIRNLVTEEQKDSFHVRERSGMRSDLSVNLSDDEMTTSNVVTCLKFIVRKQWFLVGTSDGFIHVCSYGTEIQKITRFRASSKCSVTSMVIHPTQPYVLSLAEDSPIKLWNWDKGWECTQTYEDEHSRTIRQVTFNPKDTNSFASASSDHTVKIWSIHSHKSNYTLFGHLGEVNCFDFFTRGDQQYLISGSDDFSLRVWDLHKRAYVHIIEALMSPVISVTSLPDRPYLIMGLQDGTVHLWSSAHFELERIFNFGQYVYDAGYGRIHSICPLGSETGRAVIVHEDGILIINTNNVKPAAIKGNNEPEKNMHNASKEKGNMVDVVNPDVILEARLEALHILEEPKEDLPQSASEAMKEVEDAESMALTCLSLGQLQI</sequence>
<dbReference type="Proteomes" id="UP001732700">
    <property type="component" value="Chromosome 7D"/>
</dbReference>
<evidence type="ECO:0000313" key="2">
    <source>
        <dbReference type="Proteomes" id="UP001732700"/>
    </source>
</evidence>
<protein>
    <submittedName>
        <fullName evidence="1">Uncharacterized protein</fullName>
    </submittedName>
</protein>
<accession>A0ACD6A957</accession>
<reference evidence="1" key="2">
    <citation type="submission" date="2025-09" db="UniProtKB">
        <authorList>
            <consortium name="EnsemblPlants"/>
        </authorList>
    </citation>
    <scope>IDENTIFICATION</scope>
</reference>
<keyword evidence="2" id="KW-1185">Reference proteome</keyword>
<reference evidence="1" key="1">
    <citation type="submission" date="2021-05" db="EMBL/GenBank/DDBJ databases">
        <authorList>
            <person name="Scholz U."/>
            <person name="Mascher M."/>
            <person name="Fiebig A."/>
        </authorList>
    </citation>
    <scope>NUCLEOTIDE SEQUENCE [LARGE SCALE GENOMIC DNA]</scope>
</reference>
<proteinExistence type="predicted"/>
<organism evidence="1 2">
    <name type="scientific">Avena sativa</name>
    <name type="common">Oat</name>
    <dbReference type="NCBI Taxonomy" id="4498"/>
    <lineage>
        <taxon>Eukaryota</taxon>
        <taxon>Viridiplantae</taxon>
        <taxon>Streptophyta</taxon>
        <taxon>Embryophyta</taxon>
        <taxon>Tracheophyta</taxon>
        <taxon>Spermatophyta</taxon>
        <taxon>Magnoliopsida</taxon>
        <taxon>Liliopsida</taxon>
        <taxon>Poales</taxon>
        <taxon>Poaceae</taxon>
        <taxon>BOP clade</taxon>
        <taxon>Pooideae</taxon>
        <taxon>Poodae</taxon>
        <taxon>Poeae</taxon>
        <taxon>Poeae Chloroplast Group 1 (Aveneae type)</taxon>
        <taxon>Aveninae</taxon>
        <taxon>Avena</taxon>
    </lineage>
</organism>
<evidence type="ECO:0000313" key="1">
    <source>
        <dbReference type="EnsemblPlants" id="AVESA.00010b.r2.7DG1333120.4.CDS"/>
    </source>
</evidence>
<dbReference type="EnsemblPlants" id="AVESA.00010b.r2.7DG1333120.4">
    <property type="protein sequence ID" value="AVESA.00010b.r2.7DG1333120.4.CDS"/>
    <property type="gene ID" value="AVESA.00010b.r2.7DG1333120"/>
</dbReference>
<name>A0ACD6A957_AVESA</name>